<name>A0A9J6GKJ7_HAELO</name>
<protein>
    <submittedName>
        <fullName evidence="1">Uncharacterized protein</fullName>
    </submittedName>
</protein>
<proteinExistence type="predicted"/>
<dbReference type="OrthoDB" id="6513770at2759"/>
<evidence type="ECO:0000313" key="2">
    <source>
        <dbReference type="Proteomes" id="UP000821853"/>
    </source>
</evidence>
<organism evidence="1 2">
    <name type="scientific">Haemaphysalis longicornis</name>
    <name type="common">Bush tick</name>
    <dbReference type="NCBI Taxonomy" id="44386"/>
    <lineage>
        <taxon>Eukaryota</taxon>
        <taxon>Metazoa</taxon>
        <taxon>Ecdysozoa</taxon>
        <taxon>Arthropoda</taxon>
        <taxon>Chelicerata</taxon>
        <taxon>Arachnida</taxon>
        <taxon>Acari</taxon>
        <taxon>Parasitiformes</taxon>
        <taxon>Ixodida</taxon>
        <taxon>Ixodoidea</taxon>
        <taxon>Ixodidae</taxon>
        <taxon>Haemaphysalinae</taxon>
        <taxon>Haemaphysalis</taxon>
    </lineage>
</organism>
<keyword evidence="2" id="KW-1185">Reference proteome</keyword>
<dbReference type="EMBL" id="JABSTR010000007">
    <property type="protein sequence ID" value="KAH9375835.1"/>
    <property type="molecule type" value="Genomic_DNA"/>
</dbReference>
<gene>
    <name evidence="1" type="ORF">HPB48_018566</name>
</gene>
<dbReference type="AlphaFoldDB" id="A0A9J6GKJ7"/>
<reference evidence="1 2" key="1">
    <citation type="journal article" date="2020" name="Cell">
        <title>Large-Scale Comparative Analyses of Tick Genomes Elucidate Their Genetic Diversity and Vector Capacities.</title>
        <authorList>
            <consortium name="Tick Genome and Microbiome Consortium (TIGMIC)"/>
            <person name="Jia N."/>
            <person name="Wang J."/>
            <person name="Shi W."/>
            <person name="Du L."/>
            <person name="Sun Y."/>
            <person name="Zhan W."/>
            <person name="Jiang J.F."/>
            <person name="Wang Q."/>
            <person name="Zhang B."/>
            <person name="Ji P."/>
            <person name="Bell-Sakyi L."/>
            <person name="Cui X.M."/>
            <person name="Yuan T.T."/>
            <person name="Jiang B.G."/>
            <person name="Yang W.F."/>
            <person name="Lam T.T."/>
            <person name="Chang Q.C."/>
            <person name="Ding S.J."/>
            <person name="Wang X.J."/>
            <person name="Zhu J.G."/>
            <person name="Ruan X.D."/>
            <person name="Zhao L."/>
            <person name="Wei J.T."/>
            <person name="Ye R.Z."/>
            <person name="Que T.C."/>
            <person name="Du C.H."/>
            <person name="Zhou Y.H."/>
            <person name="Cheng J.X."/>
            <person name="Dai P.F."/>
            <person name="Guo W.B."/>
            <person name="Han X.H."/>
            <person name="Huang E.J."/>
            <person name="Li L.F."/>
            <person name="Wei W."/>
            <person name="Gao Y.C."/>
            <person name="Liu J.Z."/>
            <person name="Shao H.Z."/>
            <person name="Wang X."/>
            <person name="Wang C.C."/>
            <person name="Yang T.C."/>
            <person name="Huo Q.B."/>
            <person name="Li W."/>
            <person name="Chen H.Y."/>
            <person name="Chen S.E."/>
            <person name="Zhou L.G."/>
            <person name="Ni X.B."/>
            <person name="Tian J.H."/>
            <person name="Sheng Y."/>
            <person name="Liu T."/>
            <person name="Pan Y.S."/>
            <person name="Xia L.Y."/>
            <person name="Li J."/>
            <person name="Zhao F."/>
            <person name="Cao W.C."/>
        </authorList>
    </citation>
    <scope>NUCLEOTIDE SEQUENCE [LARGE SCALE GENOMIC DNA]</scope>
    <source>
        <strain evidence="1">HaeL-2018</strain>
    </source>
</reference>
<dbReference type="VEuPathDB" id="VectorBase:HLOH_047519"/>
<comment type="caution">
    <text evidence="1">The sequence shown here is derived from an EMBL/GenBank/DDBJ whole genome shotgun (WGS) entry which is preliminary data.</text>
</comment>
<dbReference type="Proteomes" id="UP000821853">
    <property type="component" value="Chromosome 5"/>
</dbReference>
<accession>A0A9J6GKJ7</accession>
<evidence type="ECO:0000313" key="1">
    <source>
        <dbReference type="EMBL" id="KAH9375835.1"/>
    </source>
</evidence>
<sequence length="147" mass="16716">MADATAYGLTLLNAPQTYTRLGQTQKQADTKPDLSWLSHPMLARWGTYEDTLGIDHFAIIIHLRTGGLRPHPTSTGSYAKTAYITHWDKYRCILMEEPPAAGIQNLPDQLCMAKEQSTKKLPVPPDHPEPYRHLVTLWNHRLRIFGQ</sequence>